<feature type="signal peptide" evidence="1">
    <location>
        <begin position="1"/>
        <end position="21"/>
    </location>
</feature>
<evidence type="ECO:0008006" key="4">
    <source>
        <dbReference type="Google" id="ProtNLM"/>
    </source>
</evidence>
<dbReference type="Proteomes" id="UP000824782">
    <property type="component" value="Unassembled WGS sequence"/>
</dbReference>
<sequence>MIWHLLCLSVQVFFPPHGSQGFLRCPLPAGAEGDVGLRAVQLHGADRGSLCGWLDYLPPRPEVTTMSCTMSCSAQSSHYYLSYTCLMHLSWRLPCF</sequence>
<accession>A0AAV7DKH1</accession>
<proteinExistence type="predicted"/>
<keyword evidence="3" id="KW-1185">Reference proteome</keyword>
<gene>
    <name evidence="2" type="ORF">GDO81_002347</name>
</gene>
<evidence type="ECO:0000256" key="1">
    <source>
        <dbReference type="SAM" id="SignalP"/>
    </source>
</evidence>
<comment type="caution">
    <text evidence="2">The sequence shown here is derived from an EMBL/GenBank/DDBJ whole genome shotgun (WGS) entry which is preliminary data.</text>
</comment>
<name>A0AAV7DKH1_ENGPU</name>
<reference evidence="2" key="1">
    <citation type="thesis" date="2020" institute="ProQuest LLC" country="789 East Eisenhower Parkway, Ann Arbor, MI, USA">
        <title>Comparative Genomics and Chromosome Evolution.</title>
        <authorList>
            <person name="Mudd A.B."/>
        </authorList>
    </citation>
    <scope>NUCLEOTIDE SEQUENCE</scope>
    <source>
        <strain evidence="2">237g6f4</strain>
        <tissue evidence="2">Blood</tissue>
    </source>
</reference>
<organism evidence="2 3">
    <name type="scientific">Engystomops pustulosus</name>
    <name type="common">Tungara frog</name>
    <name type="synonym">Physalaemus pustulosus</name>
    <dbReference type="NCBI Taxonomy" id="76066"/>
    <lineage>
        <taxon>Eukaryota</taxon>
        <taxon>Metazoa</taxon>
        <taxon>Chordata</taxon>
        <taxon>Craniata</taxon>
        <taxon>Vertebrata</taxon>
        <taxon>Euteleostomi</taxon>
        <taxon>Amphibia</taxon>
        <taxon>Batrachia</taxon>
        <taxon>Anura</taxon>
        <taxon>Neobatrachia</taxon>
        <taxon>Hyloidea</taxon>
        <taxon>Leptodactylidae</taxon>
        <taxon>Leiuperinae</taxon>
        <taxon>Engystomops</taxon>
    </lineage>
</organism>
<feature type="chain" id="PRO_5043731280" description="Secreted protein" evidence="1">
    <location>
        <begin position="22"/>
        <end position="96"/>
    </location>
</feature>
<evidence type="ECO:0000313" key="2">
    <source>
        <dbReference type="EMBL" id="KAG8597648.1"/>
    </source>
</evidence>
<protein>
    <recommendedName>
        <fullName evidence="4">Secreted protein</fullName>
    </recommendedName>
</protein>
<evidence type="ECO:0000313" key="3">
    <source>
        <dbReference type="Proteomes" id="UP000824782"/>
    </source>
</evidence>
<dbReference type="EMBL" id="WNYA01000001">
    <property type="protein sequence ID" value="KAG8597648.1"/>
    <property type="molecule type" value="Genomic_DNA"/>
</dbReference>
<dbReference type="AlphaFoldDB" id="A0AAV7DKH1"/>
<keyword evidence="1" id="KW-0732">Signal</keyword>